<comment type="caution">
    <text evidence="1">The sequence shown here is derived from an EMBL/GenBank/DDBJ whole genome shotgun (WGS) entry which is preliminary data.</text>
</comment>
<dbReference type="Proteomes" id="UP000003781">
    <property type="component" value="Unassembled WGS sequence"/>
</dbReference>
<sequence length="155" mass="17799">MTRVEKINKMDSKNYHYVLRGTVKKDGEIFYLEIPDKTQFKIKQLPANYPSEESSWFTTLNMTSDGKIISINLEEISDEVTESAMTMTGRVTVLGRKMSFAQLKVSRPPLKTLRISVHPAHKDMKTGQTWSVTAVRQGDILVTKQCKIMEKDRKE</sequence>
<accession>A3ITY6</accession>
<evidence type="ECO:0000313" key="1">
    <source>
        <dbReference type="EMBL" id="EAZ90081.1"/>
    </source>
</evidence>
<gene>
    <name evidence="1" type="ORF">CY0110_15085</name>
</gene>
<proteinExistence type="predicted"/>
<evidence type="ECO:0000313" key="2">
    <source>
        <dbReference type="Proteomes" id="UP000003781"/>
    </source>
</evidence>
<reference evidence="1 2" key="1">
    <citation type="submission" date="2007-03" db="EMBL/GenBank/DDBJ databases">
        <authorList>
            <person name="Stal L."/>
            <person name="Ferriera S."/>
            <person name="Johnson J."/>
            <person name="Kravitz S."/>
            <person name="Beeson K."/>
            <person name="Sutton G."/>
            <person name="Rogers Y.-H."/>
            <person name="Friedman R."/>
            <person name="Frazier M."/>
            <person name="Venter J.C."/>
        </authorList>
    </citation>
    <scope>NUCLEOTIDE SEQUENCE [LARGE SCALE GENOMIC DNA]</scope>
    <source>
        <strain evidence="1 2">CCY0110</strain>
    </source>
</reference>
<keyword evidence="2" id="KW-1185">Reference proteome</keyword>
<dbReference type="EMBL" id="AAXW01000031">
    <property type="protein sequence ID" value="EAZ90081.1"/>
    <property type="molecule type" value="Genomic_DNA"/>
</dbReference>
<organism evidence="1 2">
    <name type="scientific">Crocosphaera chwakensis CCY0110</name>
    <dbReference type="NCBI Taxonomy" id="391612"/>
    <lineage>
        <taxon>Bacteria</taxon>
        <taxon>Bacillati</taxon>
        <taxon>Cyanobacteriota</taxon>
        <taxon>Cyanophyceae</taxon>
        <taxon>Oscillatoriophycideae</taxon>
        <taxon>Chroococcales</taxon>
        <taxon>Aphanothecaceae</taxon>
        <taxon>Crocosphaera</taxon>
        <taxon>Crocosphaera chwakensis</taxon>
    </lineage>
</organism>
<dbReference type="AlphaFoldDB" id="A3ITY6"/>
<name>A3ITY6_9CHRO</name>
<protein>
    <submittedName>
        <fullName evidence="1">Uncharacterized protein</fullName>
    </submittedName>
</protein>